<organism evidence="1 2">
    <name type="scientific">Halteria grandinella</name>
    <dbReference type="NCBI Taxonomy" id="5974"/>
    <lineage>
        <taxon>Eukaryota</taxon>
        <taxon>Sar</taxon>
        <taxon>Alveolata</taxon>
        <taxon>Ciliophora</taxon>
        <taxon>Intramacronucleata</taxon>
        <taxon>Spirotrichea</taxon>
        <taxon>Stichotrichia</taxon>
        <taxon>Sporadotrichida</taxon>
        <taxon>Halteriidae</taxon>
        <taxon>Halteria</taxon>
    </lineage>
</organism>
<gene>
    <name evidence="1" type="ORF">FGO68_gene238</name>
</gene>
<dbReference type="EMBL" id="RRYP01003185">
    <property type="protein sequence ID" value="TNV84056.1"/>
    <property type="molecule type" value="Genomic_DNA"/>
</dbReference>
<name>A0A8J8P1R9_HALGN</name>
<proteinExistence type="predicted"/>
<dbReference type="Proteomes" id="UP000785679">
    <property type="component" value="Unassembled WGS sequence"/>
</dbReference>
<accession>A0A8J8P1R9</accession>
<dbReference type="AlphaFoldDB" id="A0A8J8P1R9"/>
<keyword evidence="2" id="KW-1185">Reference proteome</keyword>
<evidence type="ECO:0000313" key="1">
    <source>
        <dbReference type="EMBL" id="TNV84056.1"/>
    </source>
</evidence>
<reference evidence="1" key="1">
    <citation type="submission" date="2019-06" db="EMBL/GenBank/DDBJ databases">
        <authorList>
            <person name="Zheng W."/>
        </authorList>
    </citation>
    <scope>NUCLEOTIDE SEQUENCE</scope>
    <source>
        <strain evidence="1">QDHG01</strain>
    </source>
</reference>
<evidence type="ECO:0000313" key="2">
    <source>
        <dbReference type="Proteomes" id="UP000785679"/>
    </source>
</evidence>
<protein>
    <submittedName>
        <fullName evidence="1">Uncharacterized protein</fullName>
    </submittedName>
</protein>
<sequence>MFDHTNASIMKMQFQDQRYISLYLYKDTQLIGNWPGQNITNKTGCQNEDFRINCLKVWKVINFIVWQKNLWSALASKYSLVIIFSTQPAL</sequence>
<comment type="caution">
    <text evidence="1">The sequence shown here is derived from an EMBL/GenBank/DDBJ whole genome shotgun (WGS) entry which is preliminary data.</text>
</comment>